<dbReference type="InterPro" id="IPR007112">
    <property type="entry name" value="Expansin/allergen_DPBB_dom"/>
</dbReference>
<dbReference type="Gene3D" id="2.60.40.760">
    <property type="entry name" value="Expansin, cellulose-binding-like domain"/>
    <property type="match status" value="1"/>
</dbReference>
<dbReference type="Pfam" id="PF03330">
    <property type="entry name" value="DPBB_1"/>
    <property type="match status" value="1"/>
</dbReference>
<evidence type="ECO:0000313" key="5">
    <source>
        <dbReference type="Proteomes" id="UP001310890"/>
    </source>
</evidence>
<sequence>MVSFILSALAMATAALAAVTAPMSLDQRHVARQTLSGQATYYGGNVAGGTCSFSTYTLPSGLYGTALSDSNWSDAANCGGCVAVTYGGKTITAMIVDECPGCGTNHLDLFPNAFTELAPASKGIIDVNWDYVPCPVVGNLQIHMKSGVSQYYFNAQVVNAHRRTNTLETSIDQGKTWKATTRTTYNFFLNSSGLGATSAWIRVTSHTGTQVIVKDVPMTSDAIVTATANYA</sequence>
<feature type="domain" description="Expansin-like EG45" evidence="3">
    <location>
        <begin position="48"/>
        <end position="139"/>
    </location>
</feature>
<dbReference type="SUPFAM" id="SSF50685">
    <property type="entry name" value="Barwin-like endoglucanases"/>
    <property type="match status" value="1"/>
</dbReference>
<dbReference type="InterPro" id="IPR051477">
    <property type="entry name" value="Expansin_CellWall"/>
</dbReference>
<dbReference type="PANTHER" id="PTHR31836">
    <property type="match status" value="1"/>
</dbReference>
<keyword evidence="1 2" id="KW-0732">Signal</keyword>
<evidence type="ECO:0000256" key="2">
    <source>
        <dbReference type="SAM" id="SignalP"/>
    </source>
</evidence>
<organism evidence="4 5">
    <name type="scientific">Meristemomyces frigidus</name>
    <dbReference type="NCBI Taxonomy" id="1508187"/>
    <lineage>
        <taxon>Eukaryota</taxon>
        <taxon>Fungi</taxon>
        <taxon>Dikarya</taxon>
        <taxon>Ascomycota</taxon>
        <taxon>Pezizomycotina</taxon>
        <taxon>Dothideomycetes</taxon>
        <taxon>Dothideomycetidae</taxon>
        <taxon>Mycosphaerellales</taxon>
        <taxon>Teratosphaeriaceae</taxon>
        <taxon>Meristemomyces</taxon>
    </lineage>
</organism>
<dbReference type="NCBIfam" id="NF041144">
    <property type="entry name" value="expansin_EXLX1"/>
    <property type="match status" value="1"/>
</dbReference>
<dbReference type="InterPro" id="IPR036908">
    <property type="entry name" value="RlpA-like_sf"/>
</dbReference>
<evidence type="ECO:0000256" key="1">
    <source>
        <dbReference type="ARBA" id="ARBA00022729"/>
    </source>
</evidence>
<feature type="chain" id="PRO_5042999812" description="Expansin-like EG45 domain-containing protein" evidence="2">
    <location>
        <begin position="18"/>
        <end position="231"/>
    </location>
</feature>
<feature type="signal peptide" evidence="2">
    <location>
        <begin position="1"/>
        <end position="17"/>
    </location>
</feature>
<dbReference type="InterPro" id="IPR009009">
    <property type="entry name" value="RlpA-like_DPBB"/>
</dbReference>
<dbReference type="AlphaFoldDB" id="A0AAN7TCI1"/>
<evidence type="ECO:0000259" key="3">
    <source>
        <dbReference type="PROSITE" id="PS50842"/>
    </source>
</evidence>
<name>A0AAN7TCI1_9PEZI</name>
<dbReference type="EMBL" id="JAVRRL010000054">
    <property type="protein sequence ID" value="KAK5110062.1"/>
    <property type="molecule type" value="Genomic_DNA"/>
</dbReference>
<comment type="caution">
    <text evidence="4">The sequence shown here is derived from an EMBL/GenBank/DDBJ whole genome shotgun (WGS) entry which is preliminary data.</text>
</comment>
<proteinExistence type="predicted"/>
<gene>
    <name evidence="4" type="ORF">LTR62_006306</name>
</gene>
<dbReference type="Gene3D" id="2.40.40.10">
    <property type="entry name" value="RlpA-like domain"/>
    <property type="match status" value="1"/>
</dbReference>
<dbReference type="PANTHER" id="PTHR31836:SF21">
    <property type="entry name" value="EXPANSIN-LIKE PROTEIN 7"/>
    <property type="match status" value="1"/>
</dbReference>
<accession>A0AAN7TCI1</accession>
<dbReference type="PROSITE" id="PS50842">
    <property type="entry name" value="EXPANSIN_EG45"/>
    <property type="match status" value="1"/>
</dbReference>
<dbReference type="InterPro" id="IPR049818">
    <property type="entry name" value="Expansin_EXLX1-like"/>
</dbReference>
<dbReference type="InterPro" id="IPR036749">
    <property type="entry name" value="Expansin_CBD_sf"/>
</dbReference>
<reference evidence="4" key="1">
    <citation type="submission" date="2023-08" db="EMBL/GenBank/DDBJ databases">
        <title>Black Yeasts Isolated from many extreme environments.</title>
        <authorList>
            <person name="Coleine C."/>
            <person name="Stajich J.E."/>
            <person name="Selbmann L."/>
        </authorList>
    </citation>
    <scope>NUCLEOTIDE SEQUENCE</scope>
    <source>
        <strain evidence="4">CCFEE 5401</strain>
    </source>
</reference>
<evidence type="ECO:0000313" key="4">
    <source>
        <dbReference type="EMBL" id="KAK5110062.1"/>
    </source>
</evidence>
<dbReference type="CDD" id="cd22271">
    <property type="entry name" value="DPBB_EXP_N-like"/>
    <property type="match status" value="1"/>
</dbReference>
<dbReference type="Proteomes" id="UP001310890">
    <property type="component" value="Unassembled WGS sequence"/>
</dbReference>
<protein>
    <recommendedName>
        <fullName evidence="3">Expansin-like EG45 domain-containing protein</fullName>
    </recommendedName>
</protein>